<dbReference type="Proteomes" id="UP001392437">
    <property type="component" value="Unassembled WGS sequence"/>
</dbReference>
<evidence type="ECO:0000313" key="6">
    <source>
        <dbReference type="Proteomes" id="UP001392437"/>
    </source>
</evidence>
<dbReference type="GO" id="GO:0008270">
    <property type="term" value="F:zinc ion binding"/>
    <property type="evidence" value="ECO:0007669"/>
    <property type="project" value="InterPro"/>
</dbReference>
<dbReference type="AlphaFoldDB" id="A0AAW0Q9R9"/>
<dbReference type="GO" id="GO:0000981">
    <property type="term" value="F:DNA-binding transcription factor activity, RNA polymerase II-specific"/>
    <property type="evidence" value="ECO:0007669"/>
    <property type="project" value="InterPro"/>
</dbReference>
<comment type="caution">
    <text evidence="5">The sequence shown here is derived from an EMBL/GenBank/DDBJ whole genome shotgun (WGS) entry which is preliminary data.</text>
</comment>
<dbReference type="InterPro" id="IPR021858">
    <property type="entry name" value="Fun_TF"/>
</dbReference>
<evidence type="ECO:0000256" key="2">
    <source>
        <dbReference type="ARBA" id="ARBA00023242"/>
    </source>
</evidence>
<dbReference type="GO" id="GO:0000976">
    <property type="term" value="F:transcription cis-regulatory region binding"/>
    <property type="evidence" value="ECO:0007669"/>
    <property type="project" value="TreeGrafter"/>
</dbReference>
<comment type="subcellular location">
    <subcellularLocation>
        <location evidence="1">Nucleus</location>
    </subcellularLocation>
</comment>
<dbReference type="CDD" id="cd00067">
    <property type="entry name" value="GAL4"/>
    <property type="match status" value="1"/>
</dbReference>
<keyword evidence="6" id="KW-1185">Reference proteome</keyword>
<organism evidence="5 6">
    <name type="scientific">Apiospora kogelbergensis</name>
    <dbReference type="NCBI Taxonomy" id="1337665"/>
    <lineage>
        <taxon>Eukaryota</taxon>
        <taxon>Fungi</taxon>
        <taxon>Dikarya</taxon>
        <taxon>Ascomycota</taxon>
        <taxon>Pezizomycotina</taxon>
        <taxon>Sordariomycetes</taxon>
        <taxon>Xylariomycetidae</taxon>
        <taxon>Amphisphaeriales</taxon>
        <taxon>Apiosporaceae</taxon>
        <taxon>Apiospora</taxon>
    </lineage>
</organism>
<gene>
    <name evidence="5" type="ORF">PG999_012874</name>
</gene>
<dbReference type="PROSITE" id="PS50048">
    <property type="entry name" value="ZN2_CY6_FUNGAL_2"/>
    <property type="match status" value="1"/>
</dbReference>
<dbReference type="Pfam" id="PF00172">
    <property type="entry name" value="Zn_clus"/>
    <property type="match status" value="1"/>
</dbReference>
<dbReference type="Gene3D" id="4.10.240.10">
    <property type="entry name" value="Zn(2)-C6 fungal-type DNA-binding domain"/>
    <property type="match status" value="1"/>
</dbReference>
<feature type="region of interest" description="Disordered" evidence="3">
    <location>
        <begin position="54"/>
        <end position="124"/>
    </location>
</feature>
<dbReference type="InterPro" id="IPR036864">
    <property type="entry name" value="Zn2-C6_fun-type_DNA-bd_sf"/>
</dbReference>
<keyword evidence="2" id="KW-0539">Nucleus</keyword>
<dbReference type="PANTHER" id="PTHR37534:SF15">
    <property type="entry name" value="ZN(II)2CYS6 TRANSCRIPTION FACTOR (EUROFUNG)"/>
    <property type="match status" value="1"/>
</dbReference>
<sequence length="489" mass="53612">MPPYTRTRTGCFTCREDGYKCDEQKPHCGRCLRLGKTCKGYGVRLKWHTIETPTSTTTTTKKSSSSPRKKSRKSPGTACTAANTATCTNANTSPTSQTSTASSPRSLLAIKRSSSSPSPVSYMPSDVSLDDRRLLDHWASLATVISMGAGNSGEENPFLVHLTPMIMQSEALRAVVCSMAASHLAVLRGNDRSLHTVSLQQRLRAASALRQTIEFSDAEPTLAAILMLQVSDRLFATDTRIDHLAGAKAVVAKRGKFADWTSSRAEFLLSLCYYHDVLSSISRGTSPLFEFDDSLPVEGLASMLELTKLLRLVSQISGLVGMRGSPEALDARGCEIEEALGSVPEPSGEAEAEMDAVAHTTAAYKHAAFIYLYRAWRNIGAPHPLTRAHIEKTLHHLGCVPSSAPIISAHVWPTWTAGCEAIHPDLRRFVLERFDQMYEARHFPSLVRTKSDIQDVWLAKDAQRELSGVDNVDCIKVILQQRQREADLA</sequence>
<name>A0AAW0Q9R9_9PEZI</name>
<evidence type="ECO:0000256" key="3">
    <source>
        <dbReference type="SAM" id="MobiDB-lite"/>
    </source>
</evidence>
<dbReference type="SMART" id="SM00066">
    <property type="entry name" value="GAL4"/>
    <property type="match status" value="1"/>
</dbReference>
<feature type="compositionally biased region" description="Low complexity" evidence="3">
    <location>
        <begin position="54"/>
        <end position="66"/>
    </location>
</feature>
<dbReference type="GO" id="GO:0005634">
    <property type="term" value="C:nucleus"/>
    <property type="evidence" value="ECO:0007669"/>
    <property type="project" value="UniProtKB-SubCell"/>
</dbReference>
<dbReference type="EMBL" id="JAQQWP010000010">
    <property type="protein sequence ID" value="KAK8096930.1"/>
    <property type="molecule type" value="Genomic_DNA"/>
</dbReference>
<dbReference type="Pfam" id="PF11951">
    <property type="entry name" value="Fungal_trans_2"/>
    <property type="match status" value="1"/>
</dbReference>
<dbReference type="GO" id="GO:0045944">
    <property type="term" value="P:positive regulation of transcription by RNA polymerase II"/>
    <property type="evidence" value="ECO:0007669"/>
    <property type="project" value="TreeGrafter"/>
</dbReference>
<evidence type="ECO:0000256" key="1">
    <source>
        <dbReference type="ARBA" id="ARBA00004123"/>
    </source>
</evidence>
<evidence type="ECO:0000313" key="5">
    <source>
        <dbReference type="EMBL" id="KAK8096930.1"/>
    </source>
</evidence>
<evidence type="ECO:0000259" key="4">
    <source>
        <dbReference type="PROSITE" id="PS50048"/>
    </source>
</evidence>
<dbReference type="PANTHER" id="PTHR37534">
    <property type="entry name" value="TRANSCRIPTIONAL ACTIVATOR PROTEIN UGA3"/>
    <property type="match status" value="1"/>
</dbReference>
<reference evidence="5 6" key="1">
    <citation type="submission" date="2023-01" db="EMBL/GenBank/DDBJ databases">
        <title>Analysis of 21 Apiospora genomes using comparative genomics revels a genus with tremendous synthesis potential of carbohydrate active enzymes and secondary metabolites.</title>
        <authorList>
            <person name="Sorensen T."/>
        </authorList>
    </citation>
    <scope>NUCLEOTIDE SEQUENCE [LARGE SCALE GENOMIC DNA]</scope>
    <source>
        <strain evidence="5 6">CBS 117206</strain>
    </source>
</reference>
<feature type="domain" description="Zn(2)-C6 fungal-type" evidence="4">
    <location>
        <begin position="10"/>
        <end position="38"/>
    </location>
</feature>
<feature type="compositionally biased region" description="Low complexity" evidence="3">
    <location>
        <begin position="74"/>
        <end position="104"/>
    </location>
</feature>
<accession>A0AAW0Q9R9</accession>
<dbReference type="InterPro" id="IPR001138">
    <property type="entry name" value="Zn2Cys6_DnaBD"/>
</dbReference>
<feature type="compositionally biased region" description="Low complexity" evidence="3">
    <location>
        <begin position="113"/>
        <end position="124"/>
    </location>
</feature>
<proteinExistence type="predicted"/>
<dbReference type="SUPFAM" id="SSF57701">
    <property type="entry name" value="Zn2/Cys6 DNA-binding domain"/>
    <property type="match status" value="1"/>
</dbReference>
<protein>
    <recommendedName>
        <fullName evidence="4">Zn(2)-C6 fungal-type domain-containing protein</fullName>
    </recommendedName>
</protein>